<feature type="compositionally biased region" description="Low complexity" evidence="1">
    <location>
        <begin position="311"/>
        <end position="325"/>
    </location>
</feature>
<evidence type="ECO:0000313" key="3">
    <source>
        <dbReference type="Proteomes" id="UP000008281"/>
    </source>
</evidence>
<dbReference type="Proteomes" id="UP000008281">
    <property type="component" value="Unassembled WGS sequence"/>
</dbReference>
<reference evidence="2" key="1">
    <citation type="submission" date="2007-07" db="EMBL/GenBank/DDBJ databases">
        <title>PCAP assembly of the Caenorhabditis remanei genome.</title>
        <authorList>
            <consortium name="The Caenorhabditis remanei Sequencing Consortium"/>
            <person name="Wilson R.K."/>
        </authorList>
    </citation>
    <scope>NUCLEOTIDE SEQUENCE [LARGE SCALE GENOMIC DNA]</scope>
    <source>
        <strain evidence="2">PB4641</strain>
    </source>
</reference>
<dbReference type="OrthoDB" id="5872323at2759"/>
<dbReference type="KEGG" id="crq:GCK72_012562"/>
<gene>
    <name evidence="2" type="ORF">CRE_25897</name>
</gene>
<dbReference type="InParanoid" id="E3NGD7"/>
<dbReference type="EMBL" id="DS268653">
    <property type="protein sequence ID" value="EFO97046.1"/>
    <property type="molecule type" value="Genomic_DNA"/>
</dbReference>
<keyword evidence="3" id="KW-1185">Reference proteome</keyword>
<sequence length="378" mass="42191">MKEGTWHAGILGCFTLSSFNRRVEKCKNKLDPLVYDWIVLNKQMLMQHASSAAKLRGGHLIQFSTNNTNETFNKHIKANLTKMHSASQLIQKMDHFVSGTYYSACTYLLNGFYLDSLKECWLSSIGASDCVKLKVDISAYTENQKLSHFKEIGLSGYVAMGLGCPRSLANGFDYRKVIEEEEKLVDLKITFSNSDVFHLENEKYSKSDAVNRYVTVRADSSGIHCNLCVITLPSYLCCHITLCLKSMEVSDRQRYWTLLARPKPTQPKNGFSKVCGQKPRDRLGTKPSAGNHVRVIKDVTNMSIFDSTSSTMASPAASLNSSSVSTPGDSSRRSSNRHRNRPDRYSPPYGSDTSVMASDVSQNPPSHNVSDFLSSPVY</sequence>
<proteinExistence type="predicted"/>
<dbReference type="CTD" id="9800159"/>
<organism evidence="3">
    <name type="scientific">Caenorhabditis remanei</name>
    <name type="common">Caenorhabditis vulgaris</name>
    <dbReference type="NCBI Taxonomy" id="31234"/>
    <lineage>
        <taxon>Eukaryota</taxon>
        <taxon>Metazoa</taxon>
        <taxon>Ecdysozoa</taxon>
        <taxon>Nematoda</taxon>
        <taxon>Chromadorea</taxon>
        <taxon>Rhabditida</taxon>
        <taxon>Rhabditina</taxon>
        <taxon>Rhabditomorpha</taxon>
        <taxon>Rhabditoidea</taxon>
        <taxon>Rhabditidae</taxon>
        <taxon>Peloderinae</taxon>
        <taxon>Caenorhabditis</taxon>
    </lineage>
</organism>
<dbReference type="HOGENOM" id="CLU_732037_0_0_1"/>
<feature type="region of interest" description="Disordered" evidence="1">
    <location>
        <begin position="266"/>
        <end position="292"/>
    </location>
</feature>
<feature type="compositionally biased region" description="Polar residues" evidence="1">
    <location>
        <begin position="351"/>
        <end position="378"/>
    </location>
</feature>
<dbReference type="AlphaFoldDB" id="E3NGD7"/>
<dbReference type="RefSeq" id="XP_003092518.2">
    <property type="nucleotide sequence ID" value="XM_003092470.2"/>
</dbReference>
<evidence type="ECO:0000256" key="1">
    <source>
        <dbReference type="SAM" id="MobiDB-lite"/>
    </source>
</evidence>
<feature type="region of interest" description="Disordered" evidence="1">
    <location>
        <begin position="311"/>
        <end position="378"/>
    </location>
</feature>
<protein>
    <submittedName>
        <fullName evidence="2">Uncharacterized protein</fullName>
    </submittedName>
</protein>
<dbReference type="GeneID" id="9800159"/>
<accession>E3NGD7</accession>
<evidence type="ECO:0000313" key="2">
    <source>
        <dbReference type="EMBL" id="EFO97046.1"/>
    </source>
</evidence>
<name>E3NGD7_CAERE</name>